<evidence type="ECO:0000256" key="1">
    <source>
        <dbReference type="PROSITE-ProRule" id="PRU01211"/>
    </source>
</evidence>
<dbReference type="InterPro" id="IPR001506">
    <property type="entry name" value="Peptidase_M12A"/>
</dbReference>
<dbReference type="GO" id="GO:0008270">
    <property type="term" value="F:zinc ion binding"/>
    <property type="evidence" value="ECO:0007669"/>
    <property type="project" value="UniProtKB-UniRule"/>
</dbReference>
<evidence type="ECO:0000256" key="2">
    <source>
        <dbReference type="RuleBase" id="RU361183"/>
    </source>
</evidence>
<dbReference type="Gene3D" id="3.40.390.10">
    <property type="entry name" value="Collagenase (Catalytic Domain)"/>
    <property type="match status" value="1"/>
</dbReference>
<dbReference type="GO" id="GO:0006508">
    <property type="term" value="P:proteolysis"/>
    <property type="evidence" value="ECO:0007669"/>
    <property type="project" value="UniProtKB-KW"/>
</dbReference>
<dbReference type="EC" id="3.4.24.-" evidence="2"/>
<organism evidence="5 6">
    <name type="scientific">Rhizophagus clarus</name>
    <dbReference type="NCBI Taxonomy" id="94130"/>
    <lineage>
        <taxon>Eukaryota</taxon>
        <taxon>Fungi</taxon>
        <taxon>Fungi incertae sedis</taxon>
        <taxon>Mucoromycota</taxon>
        <taxon>Glomeromycotina</taxon>
        <taxon>Glomeromycetes</taxon>
        <taxon>Glomerales</taxon>
        <taxon>Glomeraceae</taxon>
        <taxon>Rhizophagus</taxon>
    </lineage>
</organism>
<dbReference type="CDD" id="cd04280">
    <property type="entry name" value="ZnMc_astacin_like"/>
    <property type="match status" value="1"/>
</dbReference>
<keyword evidence="1 2" id="KW-0482">Metalloprotease</keyword>
<sequence length="244" mass="27675">MREPCSDNCTNDSRKLWGKGIVSYCFDNGVSKNLIHSVKSAMKEISEASSIRFVKRTDQFDYVKIVDKGSYWSYVGKQGGKQELSVTNGWPHPIGSAIHELMHALGIYHEHCRPDRDKYVTIKDDIKNNTNYKRLKKSNVVSFGPYDFKSIMHYSLGPDMTSKQEVNDKIGQRFRMSEGDIYALNKLYPSTSCSPASDDQIGLTGKSDAKKMIKRNKSNFEQKIISRSNLLLLLVVGLYIVLLS</sequence>
<feature type="transmembrane region" description="Helical" evidence="3">
    <location>
        <begin position="224"/>
        <end position="242"/>
    </location>
</feature>
<feature type="domain" description="Peptidase M12A" evidence="4">
    <location>
        <begin position="8"/>
        <end position="194"/>
    </location>
</feature>
<accession>A0A8H3L913</accession>
<comment type="caution">
    <text evidence="5">The sequence shown here is derived from an EMBL/GenBank/DDBJ whole genome shotgun (WGS) entry which is preliminary data.</text>
</comment>
<protein>
    <recommendedName>
        <fullName evidence="2">Metalloendopeptidase</fullName>
        <ecNumber evidence="2">3.4.24.-</ecNumber>
    </recommendedName>
</protein>
<keyword evidence="3" id="KW-0812">Transmembrane</keyword>
<keyword evidence="1 2" id="KW-0645">Protease</keyword>
<dbReference type="SUPFAM" id="SSF55486">
    <property type="entry name" value="Metalloproteases ('zincins'), catalytic domain"/>
    <property type="match status" value="1"/>
</dbReference>
<dbReference type="Proteomes" id="UP000615446">
    <property type="component" value="Unassembled WGS sequence"/>
</dbReference>
<dbReference type="EMBL" id="BLAL01000054">
    <property type="protein sequence ID" value="GES81329.1"/>
    <property type="molecule type" value="Genomic_DNA"/>
</dbReference>
<keyword evidence="1 2" id="KW-0378">Hydrolase</keyword>
<dbReference type="OrthoDB" id="291007at2759"/>
<dbReference type="InterPro" id="IPR006026">
    <property type="entry name" value="Peptidase_Metallo"/>
</dbReference>
<comment type="caution">
    <text evidence="1">Lacks conserved residue(s) required for the propagation of feature annotation.</text>
</comment>
<gene>
    <name evidence="5" type="ORF">RCL2_000858000</name>
</gene>
<reference evidence="5" key="1">
    <citation type="submission" date="2019-10" db="EMBL/GenBank/DDBJ databases">
        <title>Conservation and host-specific expression of non-tandemly repeated heterogenous ribosome RNA gene in arbuscular mycorrhizal fungi.</title>
        <authorList>
            <person name="Maeda T."/>
            <person name="Kobayashi Y."/>
            <person name="Nakagawa T."/>
            <person name="Ezawa T."/>
            <person name="Yamaguchi K."/>
            <person name="Bino T."/>
            <person name="Nishimoto Y."/>
            <person name="Shigenobu S."/>
            <person name="Kawaguchi M."/>
        </authorList>
    </citation>
    <scope>NUCLEOTIDE SEQUENCE</scope>
    <source>
        <strain evidence="5">HR1</strain>
    </source>
</reference>
<dbReference type="PANTHER" id="PTHR10127:SF850">
    <property type="entry name" value="METALLOENDOPEPTIDASE"/>
    <property type="match status" value="1"/>
</dbReference>
<feature type="binding site" evidence="1">
    <location>
        <position position="103"/>
    </location>
    <ligand>
        <name>Zn(2+)</name>
        <dbReference type="ChEBI" id="CHEBI:29105"/>
        <note>catalytic</note>
    </ligand>
</feature>
<dbReference type="PRINTS" id="PR00480">
    <property type="entry name" value="ASTACIN"/>
</dbReference>
<keyword evidence="3" id="KW-1133">Transmembrane helix</keyword>
<keyword evidence="1 2" id="KW-0479">Metal-binding</keyword>
<dbReference type="AlphaFoldDB" id="A0A8H3L913"/>
<evidence type="ECO:0000256" key="3">
    <source>
        <dbReference type="SAM" id="Phobius"/>
    </source>
</evidence>
<dbReference type="PANTHER" id="PTHR10127">
    <property type="entry name" value="DISCOIDIN, CUB, EGF, LAMININ , AND ZINC METALLOPROTEASE DOMAIN CONTAINING"/>
    <property type="match status" value="1"/>
</dbReference>
<name>A0A8H3L913_9GLOM</name>
<feature type="binding site" evidence="1">
    <location>
        <position position="99"/>
    </location>
    <ligand>
        <name>Zn(2+)</name>
        <dbReference type="ChEBI" id="CHEBI:29105"/>
        <note>catalytic</note>
    </ligand>
</feature>
<dbReference type="GO" id="GO:0004222">
    <property type="term" value="F:metalloendopeptidase activity"/>
    <property type="evidence" value="ECO:0007669"/>
    <property type="project" value="UniProtKB-UniRule"/>
</dbReference>
<dbReference type="SMART" id="SM00235">
    <property type="entry name" value="ZnMc"/>
    <property type="match status" value="1"/>
</dbReference>
<dbReference type="PROSITE" id="PS51864">
    <property type="entry name" value="ASTACIN"/>
    <property type="match status" value="1"/>
</dbReference>
<evidence type="ECO:0000313" key="5">
    <source>
        <dbReference type="EMBL" id="GES81329.1"/>
    </source>
</evidence>
<dbReference type="InterPro" id="IPR024079">
    <property type="entry name" value="MetalloPept_cat_dom_sf"/>
</dbReference>
<evidence type="ECO:0000313" key="6">
    <source>
        <dbReference type="Proteomes" id="UP000615446"/>
    </source>
</evidence>
<dbReference type="InterPro" id="IPR034035">
    <property type="entry name" value="Astacin-like_dom"/>
</dbReference>
<dbReference type="Pfam" id="PF01400">
    <property type="entry name" value="Astacin"/>
    <property type="match status" value="1"/>
</dbReference>
<feature type="active site" evidence="1">
    <location>
        <position position="100"/>
    </location>
</feature>
<proteinExistence type="predicted"/>
<evidence type="ECO:0000259" key="4">
    <source>
        <dbReference type="PROSITE" id="PS51864"/>
    </source>
</evidence>
<keyword evidence="3" id="KW-0472">Membrane</keyword>
<keyword evidence="1 2" id="KW-0862">Zinc</keyword>
<comment type="cofactor">
    <cofactor evidence="1 2">
        <name>Zn(2+)</name>
        <dbReference type="ChEBI" id="CHEBI:29105"/>
    </cofactor>
    <text evidence="1 2">Binds 1 zinc ion per subunit.</text>
</comment>
<feature type="binding site" evidence="1">
    <location>
        <position position="109"/>
    </location>
    <ligand>
        <name>Zn(2+)</name>
        <dbReference type="ChEBI" id="CHEBI:29105"/>
        <note>catalytic</note>
    </ligand>
</feature>